<feature type="transmembrane region" description="Helical" evidence="1">
    <location>
        <begin position="196"/>
        <end position="213"/>
    </location>
</feature>
<protein>
    <submittedName>
        <fullName evidence="2">Uncharacterized protein</fullName>
    </submittedName>
</protein>
<organism evidence="2 3">
    <name type="scientific">Chitinophaga pinensis (strain ATCC 43595 / DSM 2588 / LMG 13176 / NBRC 15968 / NCIMB 11800 / UQM 2034)</name>
    <dbReference type="NCBI Taxonomy" id="485918"/>
    <lineage>
        <taxon>Bacteria</taxon>
        <taxon>Pseudomonadati</taxon>
        <taxon>Bacteroidota</taxon>
        <taxon>Chitinophagia</taxon>
        <taxon>Chitinophagales</taxon>
        <taxon>Chitinophagaceae</taxon>
        <taxon>Chitinophaga</taxon>
    </lineage>
</organism>
<sequence length="313" mass="35668">MQRNTTALTTTEIELLEELHAREQSIGKTRLKFGLILLLAAVLITISGWYDINVRSVGMLLLIPGLFFTIFAIIKRRKSKQYSLSQHNTKQEVSGILVYAELVSHGVICYTFRDCQVELYIPTTNSLNRYESFSYKSLIDKADILTGTSVTLSYLTLRPGVNILLDIHYDEYSHVESLIPVNATDIEKFEGINYKNTWICLGTATVITILWGLDTGFSAGRTLLIFLFFIAIIPVMFYSNSKKKLARNKLVIRTTVTEVLHLLSEDEFIYYRLADGTLFHVSNRKYDPGDRIEIQIVENSQGGKETFIREITI</sequence>
<dbReference type="RefSeq" id="WP_012792676.1">
    <property type="nucleotide sequence ID" value="NC_013132.1"/>
</dbReference>
<proteinExistence type="predicted"/>
<evidence type="ECO:0000256" key="1">
    <source>
        <dbReference type="SAM" id="Phobius"/>
    </source>
</evidence>
<dbReference type="EMBL" id="CP001699">
    <property type="protein sequence ID" value="ACU62508.1"/>
    <property type="molecule type" value="Genomic_DNA"/>
</dbReference>
<evidence type="ECO:0000313" key="3">
    <source>
        <dbReference type="Proteomes" id="UP000002215"/>
    </source>
</evidence>
<keyword evidence="1" id="KW-1133">Transmembrane helix</keyword>
<keyword evidence="1" id="KW-0812">Transmembrane</keyword>
<gene>
    <name evidence="2" type="ordered locus">Cpin_5076</name>
</gene>
<feature type="transmembrane region" description="Helical" evidence="1">
    <location>
        <begin position="31"/>
        <end position="50"/>
    </location>
</feature>
<feature type="transmembrane region" description="Helical" evidence="1">
    <location>
        <begin position="219"/>
        <end position="239"/>
    </location>
</feature>
<dbReference type="KEGG" id="cpi:Cpin_5076"/>
<accession>A0A979GU12</accession>
<feature type="transmembrane region" description="Helical" evidence="1">
    <location>
        <begin position="56"/>
        <end position="74"/>
    </location>
</feature>
<reference evidence="2 3" key="2">
    <citation type="journal article" date="2010" name="Stand. Genomic Sci.">
        <title>Complete genome sequence of Chitinophaga pinensis type strain (UQM 2034).</title>
        <authorList>
            <person name="Glavina Del Rio T."/>
            <person name="Abt B."/>
            <person name="Spring S."/>
            <person name="Lapidus A."/>
            <person name="Nolan M."/>
            <person name="Tice H."/>
            <person name="Copeland A."/>
            <person name="Cheng J.F."/>
            <person name="Chen F."/>
            <person name="Bruce D."/>
            <person name="Goodwin L."/>
            <person name="Pitluck S."/>
            <person name="Ivanova N."/>
            <person name="Mavromatis K."/>
            <person name="Mikhailova N."/>
            <person name="Pati A."/>
            <person name="Chen A."/>
            <person name="Palaniappan K."/>
            <person name="Land M."/>
            <person name="Hauser L."/>
            <person name="Chang Y.J."/>
            <person name="Jeffries C.D."/>
            <person name="Chain P."/>
            <person name="Saunders E."/>
            <person name="Detter J.C."/>
            <person name="Brettin T."/>
            <person name="Rohde M."/>
            <person name="Goker M."/>
            <person name="Bristow J."/>
            <person name="Eisen J.A."/>
            <person name="Markowitz V."/>
            <person name="Hugenholtz P."/>
            <person name="Kyrpides N.C."/>
            <person name="Klenk H.P."/>
            <person name="Lucas S."/>
        </authorList>
    </citation>
    <scope>NUCLEOTIDE SEQUENCE [LARGE SCALE GENOMIC DNA]</scope>
    <source>
        <strain evidence="3">ATCC 43595 / DSM 2588 / LMG 13176 / NBRC 15968 / NCIMB 11800 / UQM 2034</strain>
    </source>
</reference>
<name>A0A979GU12_CHIPD</name>
<reference evidence="3" key="1">
    <citation type="submission" date="2009-08" db="EMBL/GenBank/DDBJ databases">
        <title>The complete genome of Chitinophaga pinensis DSM 2588.</title>
        <authorList>
            <consortium name="US DOE Joint Genome Institute (JGI-PGF)"/>
            <person name="Lucas S."/>
            <person name="Copeland A."/>
            <person name="Lapidus A."/>
            <person name="Glavina del Rio T."/>
            <person name="Dalin E."/>
            <person name="Tice H."/>
            <person name="Bruce D."/>
            <person name="Goodwin L."/>
            <person name="Pitluck S."/>
            <person name="Kyrpides N."/>
            <person name="Mavromatis K."/>
            <person name="Ivanova N."/>
            <person name="Mikhailova N."/>
            <person name="Sims D."/>
            <person name="Meinche L."/>
            <person name="Brettin T."/>
            <person name="Detter J.C."/>
            <person name="Han C."/>
            <person name="Larimer F."/>
            <person name="Land M."/>
            <person name="Hauser L."/>
            <person name="Markowitz V."/>
            <person name="Cheng J.-F."/>
            <person name="Hugenholtz P."/>
            <person name="Woyke T."/>
            <person name="Wu D."/>
            <person name="Spring S."/>
            <person name="Klenk H.-P."/>
            <person name="Eisen J.A."/>
        </authorList>
    </citation>
    <scope>NUCLEOTIDE SEQUENCE [LARGE SCALE GENOMIC DNA]</scope>
    <source>
        <strain evidence="3">ATCC 43595 / DSM 2588 / LMG 13176 / NBRC 15968 / NCIMB 11800 / UQM 2034</strain>
    </source>
</reference>
<evidence type="ECO:0000313" key="2">
    <source>
        <dbReference type="EMBL" id="ACU62508.1"/>
    </source>
</evidence>
<dbReference type="AlphaFoldDB" id="A0A979GU12"/>
<dbReference type="OrthoDB" id="658834at2"/>
<dbReference type="Proteomes" id="UP000002215">
    <property type="component" value="Chromosome"/>
</dbReference>
<keyword evidence="1" id="KW-0472">Membrane</keyword>